<accession>A0A2A4HRS0</accession>
<dbReference type="Proteomes" id="UP000218784">
    <property type="component" value="Unassembled WGS sequence"/>
</dbReference>
<evidence type="ECO:0000256" key="1">
    <source>
        <dbReference type="SAM" id="Coils"/>
    </source>
</evidence>
<sequence>MGPFSMVVAIVFIAMIGRVLQERYRAMARIADQGGTPHLQAADTTRAQDEVRQLKERVAVLERVITDQHANADLERQIEQLRDR</sequence>
<evidence type="ECO:0000313" key="3">
    <source>
        <dbReference type="Proteomes" id="UP000218784"/>
    </source>
</evidence>
<dbReference type="AlphaFoldDB" id="A0A2A4HRS0"/>
<reference evidence="2 3" key="1">
    <citation type="submission" date="2017-09" db="EMBL/GenBank/DDBJ databases">
        <title>Sphingomonas ginsenosidimutans KACC 14949, whole genome shotgun sequence.</title>
        <authorList>
            <person name="Feng G."/>
            <person name="Zhu H."/>
        </authorList>
    </citation>
    <scope>NUCLEOTIDE SEQUENCE [LARGE SCALE GENOMIC DNA]</scope>
    <source>
        <strain evidence="2 3">KACC 14949</strain>
    </source>
</reference>
<protein>
    <recommendedName>
        <fullName evidence="4">Phage shock protein B</fullName>
    </recommendedName>
</protein>
<dbReference type="RefSeq" id="WP_066486922.1">
    <property type="nucleotide sequence ID" value="NZ_JAIEOT010000100.1"/>
</dbReference>
<evidence type="ECO:0000313" key="2">
    <source>
        <dbReference type="EMBL" id="PCG07592.1"/>
    </source>
</evidence>
<gene>
    <name evidence="2" type="ORF">COA17_17405</name>
</gene>
<evidence type="ECO:0008006" key="4">
    <source>
        <dbReference type="Google" id="ProtNLM"/>
    </source>
</evidence>
<name>A0A2A4HRS0_9SPHN</name>
<proteinExistence type="predicted"/>
<keyword evidence="3" id="KW-1185">Reference proteome</keyword>
<feature type="coiled-coil region" evidence="1">
    <location>
        <begin position="44"/>
        <end position="84"/>
    </location>
</feature>
<comment type="caution">
    <text evidence="2">The sequence shown here is derived from an EMBL/GenBank/DDBJ whole genome shotgun (WGS) entry which is preliminary data.</text>
</comment>
<dbReference type="EMBL" id="NWVD01000015">
    <property type="protein sequence ID" value="PCG07592.1"/>
    <property type="molecule type" value="Genomic_DNA"/>
</dbReference>
<keyword evidence="1" id="KW-0175">Coiled coil</keyword>
<organism evidence="2 3">
    <name type="scientific">Sphingomonas ginsenosidimutans</name>
    <dbReference type="NCBI Taxonomy" id="862134"/>
    <lineage>
        <taxon>Bacteria</taxon>
        <taxon>Pseudomonadati</taxon>
        <taxon>Pseudomonadota</taxon>
        <taxon>Alphaproteobacteria</taxon>
        <taxon>Sphingomonadales</taxon>
        <taxon>Sphingomonadaceae</taxon>
        <taxon>Sphingomonas</taxon>
    </lineage>
</organism>